<gene>
    <name evidence="1" type="ORF">GCM10007876_13370</name>
</gene>
<name>A0AA37S9V8_9GAMM</name>
<organism evidence="1 2">
    <name type="scientific">Litoribrevibacter albus</name>
    <dbReference type="NCBI Taxonomy" id="1473156"/>
    <lineage>
        <taxon>Bacteria</taxon>
        <taxon>Pseudomonadati</taxon>
        <taxon>Pseudomonadota</taxon>
        <taxon>Gammaproteobacteria</taxon>
        <taxon>Oceanospirillales</taxon>
        <taxon>Oceanospirillaceae</taxon>
        <taxon>Litoribrevibacter</taxon>
    </lineage>
</organism>
<protein>
    <submittedName>
        <fullName evidence="1">Uncharacterized protein</fullName>
    </submittedName>
</protein>
<evidence type="ECO:0000313" key="1">
    <source>
        <dbReference type="EMBL" id="GLQ30858.1"/>
    </source>
</evidence>
<dbReference type="EMBL" id="BSNM01000009">
    <property type="protein sequence ID" value="GLQ30858.1"/>
    <property type="molecule type" value="Genomic_DNA"/>
</dbReference>
<proteinExistence type="predicted"/>
<dbReference type="AlphaFoldDB" id="A0AA37S9V8"/>
<comment type="caution">
    <text evidence="1">The sequence shown here is derived from an EMBL/GenBank/DDBJ whole genome shotgun (WGS) entry which is preliminary data.</text>
</comment>
<reference evidence="1" key="1">
    <citation type="journal article" date="2014" name="Int. J. Syst. Evol. Microbiol.">
        <title>Complete genome sequence of Corynebacterium casei LMG S-19264T (=DSM 44701T), isolated from a smear-ripened cheese.</title>
        <authorList>
            <consortium name="US DOE Joint Genome Institute (JGI-PGF)"/>
            <person name="Walter F."/>
            <person name="Albersmeier A."/>
            <person name="Kalinowski J."/>
            <person name="Ruckert C."/>
        </authorList>
    </citation>
    <scope>NUCLEOTIDE SEQUENCE</scope>
    <source>
        <strain evidence="1">NBRC 110071</strain>
    </source>
</reference>
<keyword evidence="2" id="KW-1185">Reference proteome</keyword>
<dbReference type="Proteomes" id="UP001161389">
    <property type="component" value="Unassembled WGS sequence"/>
</dbReference>
<evidence type="ECO:0000313" key="2">
    <source>
        <dbReference type="Proteomes" id="UP001161389"/>
    </source>
</evidence>
<dbReference type="RefSeq" id="WP_284380271.1">
    <property type="nucleotide sequence ID" value="NZ_BSNM01000009.1"/>
</dbReference>
<accession>A0AA37S9V8</accession>
<reference evidence="1" key="2">
    <citation type="submission" date="2023-01" db="EMBL/GenBank/DDBJ databases">
        <title>Draft genome sequence of Litoribrevibacter albus strain NBRC 110071.</title>
        <authorList>
            <person name="Sun Q."/>
            <person name="Mori K."/>
        </authorList>
    </citation>
    <scope>NUCLEOTIDE SEQUENCE</scope>
    <source>
        <strain evidence="1">NBRC 110071</strain>
    </source>
</reference>
<sequence length="137" mass="15725">MVFSQTDLSDADFIAQFEALTLDSVYFDHKGHIRLAYLYLAQNSLDVAIQKISSGIRAYANSLGASEKFHATITDAIIRVIATRMQTTRCKHWQSFLLENKDLVDDALSILHQYYSNDLLFSQTAKERFVLPDRQCW</sequence>